<evidence type="ECO:0000313" key="1">
    <source>
        <dbReference type="EMBL" id="RRT56129.1"/>
    </source>
</evidence>
<evidence type="ECO:0008006" key="3">
    <source>
        <dbReference type="Google" id="ProtNLM"/>
    </source>
</evidence>
<comment type="caution">
    <text evidence="1">The sequence shown here is derived from an EMBL/GenBank/DDBJ whole genome shotgun (WGS) entry which is preliminary data.</text>
</comment>
<evidence type="ECO:0000313" key="2">
    <source>
        <dbReference type="Proteomes" id="UP000287651"/>
    </source>
</evidence>
<dbReference type="PANTHER" id="PTHR35503:SF3">
    <property type="entry name" value="OS07G0624150 PROTEIN"/>
    <property type="match status" value="1"/>
</dbReference>
<organism evidence="1 2">
    <name type="scientific">Ensete ventricosum</name>
    <name type="common">Abyssinian banana</name>
    <name type="synonym">Musa ensete</name>
    <dbReference type="NCBI Taxonomy" id="4639"/>
    <lineage>
        <taxon>Eukaryota</taxon>
        <taxon>Viridiplantae</taxon>
        <taxon>Streptophyta</taxon>
        <taxon>Embryophyta</taxon>
        <taxon>Tracheophyta</taxon>
        <taxon>Spermatophyta</taxon>
        <taxon>Magnoliopsida</taxon>
        <taxon>Liliopsida</taxon>
        <taxon>Zingiberales</taxon>
        <taxon>Musaceae</taxon>
        <taxon>Ensete</taxon>
    </lineage>
</organism>
<accession>A0A426YWL5</accession>
<dbReference type="AlphaFoldDB" id="A0A426YWL5"/>
<protein>
    <recommendedName>
        <fullName evidence="3">C2 domain-containing protein</fullName>
    </recommendedName>
</protein>
<sequence length="190" mass="21039">MSRSYERLHLKCEVSNIKLTKLNNPDFVGNLFIRCYVNTGGGRRIMIDSCEVPPTGDPTWDRMASVECSGSSRHVRDLLERHGVVFELRGRRSDRRQAAEGATPSELLGTAEVQWRDICGPTDTSVHRHVGLVMAGAAHVGDTSPELAVYMAVRVSKVGKVGKRMEWEEGCEWSVGEEDMFAAAVVDDAF</sequence>
<proteinExistence type="predicted"/>
<reference evidence="1 2" key="1">
    <citation type="journal article" date="2014" name="Agronomy (Basel)">
        <title>A Draft Genome Sequence for Ensete ventricosum, the Drought-Tolerant Tree Against Hunger.</title>
        <authorList>
            <person name="Harrison J."/>
            <person name="Moore K.A."/>
            <person name="Paszkiewicz K."/>
            <person name="Jones T."/>
            <person name="Grant M."/>
            <person name="Ambacheew D."/>
            <person name="Muzemil S."/>
            <person name="Studholme D.J."/>
        </authorList>
    </citation>
    <scope>NUCLEOTIDE SEQUENCE [LARGE SCALE GENOMIC DNA]</scope>
</reference>
<dbReference type="EMBL" id="AMZH03009764">
    <property type="protein sequence ID" value="RRT56129.1"/>
    <property type="molecule type" value="Genomic_DNA"/>
</dbReference>
<dbReference type="PANTHER" id="PTHR35503">
    <property type="entry name" value="OSJNBA0006M15.15 PROTEIN"/>
    <property type="match status" value="1"/>
</dbReference>
<name>A0A426YWL5_ENSVE</name>
<gene>
    <name evidence="1" type="ORF">B296_00048055</name>
</gene>
<dbReference type="Proteomes" id="UP000287651">
    <property type="component" value="Unassembled WGS sequence"/>
</dbReference>